<dbReference type="Proteomes" id="UP000028868">
    <property type="component" value="Unassembled WGS sequence"/>
</dbReference>
<proteinExistence type="predicted"/>
<accession>A0A024P3H5</accession>
<evidence type="ECO:0000313" key="2">
    <source>
        <dbReference type="Proteomes" id="UP000028868"/>
    </source>
</evidence>
<reference evidence="2" key="1">
    <citation type="submission" date="2014-03" db="EMBL/GenBank/DDBJ databases">
        <authorList>
            <person name="Urmite Genomes U."/>
        </authorList>
    </citation>
    <scope>NUCLEOTIDE SEQUENCE [LARGE SCALE GENOMIC DNA]</scope>
    <source>
        <strain evidence="2">HD-03</strain>
    </source>
</reference>
<dbReference type="RefSeq" id="WP_035506622.1">
    <property type="nucleotide sequence ID" value="NZ_CCDH010000001.1"/>
</dbReference>
<reference evidence="1 2" key="2">
    <citation type="submission" date="2014-05" db="EMBL/GenBank/DDBJ databases">
        <title>Draft genome sequence of Halobacillus karajensis HK-03.</title>
        <authorList>
            <person name="Khelaifia S."/>
            <person name="Croce O."/>
            <person name="Lagier J.C."/>
            <person name="Raoult D."/>
        </authorList>
    </citation>
    <scope>NUCLEOTIDE SEQUENCE [LARGE SCALE GENOMIC DNA]</scope>
    <source>
        <strain evidence="1 2">HD-03</strain>
    </source>
</reference>
<sequence>MMSWKETLKAMNEIQAVCWECKIELREEEIYTITDGNSLHIEVCFDCYKNRGAGELTELDPFHG</sequence>
<organism evidence="1 2">
    <name type="scientific">Halobacillus karajensis</name>
    <dbReference type="NCBI Taxonomy" id="195088"/>
    <lineage>
        <taxon>Bacteria</taxon>
        <taxon>Bacillati</taxon>
        <taxon>Bacillota</taxon>
        <taxon>Bacilli</taxon>
        <taxon>Bacillales</taxon>
        <taxon>Bacillaceae</taxon>
        <taxon>Halobacillus</taxon>
    </lineage>
</organism>
<dbReference type="EMBL" id="CCDI010000001">
    <property type="protein sequence ID" value="CDQ23065.1"/>
    <property type="molecule type" value="Genomic_DNA"/>
</dbReference>
<name>A0A024P3H5_9BACI</name>
<gene>
    <name evidence="1" type="ORF">BN983_01284</name>
</gene>
<dbReference type="AlphaFoldDB" id="A0A024P3H5"/>
<comment type="caution">
    <text evidence="1">The sequence shown here is derived from an EMBL/GenBank/DDBJ whole genome shotgun (WGS) entry which is preliminary data.</text>
</comment>
<evidence type="ECO:0000313" key="1">
    <source>
        <dbReference type="EMBL" id="CDQ23065.1"/>
    </source>
</evidence>
<keyword evidence="2" id="KW-1185">Reference proteome</keyword>
<protein>
    <submittedName>
        <fullName evidence="1">Uncharacterized protein</fullName>
    </submittedName>
</protein>